<dbReference type="Proteomes" id="UP000007797">
    <property type="component" value="Unassembled WGS sequence"/>
</dbReference>
<dbReference type="GeneID" id="14876483"/>
<dbReference type="PANTHER" id="PTHR16148:SF14">
    <property type="entry name" value="MYND-TYPE DOMAIN-CONTAINING PROTEIN"/>
    <property type="match status" value="1"/>
</dbReference>
<accession>F4PKA5</accession>
<sequence>MNHQQQQQQQSIDIDIDIVIRQVLNNVFLKTEIFKRVRNDRVVLGAVVPCVERRISVTSDGEISTKLYIPMRYAHIIREDKFRYEWLIDNGHFSLLMEILNNKSHQPQMKRDVFRRLMETSRYMDNPKVVSQMLTYFSEEYKQLLTVEAPSLEMVALHHLHTATRFDNVQVWQLFINFINHNCLSDYYQSTIILSPFNLYKDLLNYFKSFYNYNNDNNNNNNNNNYSTIFKILLNQLNEDKVPYLVQFLWNLVYTRQAHLVTRLILDEIGEEFSRFLETNYLVPTEPTPPVWRSIFRPKDSNTRKEYTIAHFYRLLSLAAFDIAFGDRAHAILLSNNPDLVRAEIEAFKTHNRLKNMFADVLNTKLNDIFSSLTINSGPNSINRLYQCSIIIWENNNNNNNNIIEIINNRVQPLFPTLSTTITTTTKTNDYCMIWLFALARHLKPYQIAHIEPVIKTLESIRKTNTDGTAGRASIEFLAHNFTFNLICQHGSFEQIQDSFYYFDKFPNLLDDNTYYMVVELLDKDIPLTIQDYSCWEVIGRYGSVELVDFIYNKIIPNPKFNNNNNNGDNYNNDDNGCPWISSIVSELLKDGDGDVGKEIV</sequence>
<evidence type="ECO:0000313" key="1">
    <source>
        <dbReference type="EMBL" id="EGG24029.1"/>
    </source>
</evidence>
<protein>
    <submittedName>
        <fullName evidence="1">Uncharacterized protein</fullName>
    </submittedName>
</protein>
<gene>
    <name evidence="1" type="ORF">DFA_06167</name>
</gene>
<dbReference type="RefSeq" id="XP_004361880.1">
    <property type="nucleotide sequence ID" value="XM_004361823.1"/>
</dbReference>
<organism evidence="1 2">
    <name type="scientific">Cavenderia fasciculata</name>
    <name type="common">Slime mold</name>
    <name type="synonym">Dictyostelium fasciculatum</name>
    <dbReference type="NCBI Taxonomy" id="261658"/>
    <lineage>
        <taxon>Eukaryota</taxon>
        <taxon>Amoebozoa</taxon>
        <taxon>Evosea</taxon>
        <taxon>Eumycetozoa</taxon>
        <taxon>Dictyostelia</taxon>
        <taxon>Acytosteliales</taxon>
        <taxon>Cavenderiaceae</taxon>
        <taxon>Cavenderia</taxon>
    </lineage>
</organism>
<dbReference type="AlphaFoldDB" id="F4PKA5"/>
<evidence type="ECO:0000313" key="2">
    <source>
        <dbReference type="Proteomes" id="UP000007797"/>
    </source>
</evidence>
<dbReference type="EMBL" id="GL883007">
    <property type="protein sequence ID" value="EGG24029.1"/>
    <property type="molecule type" value="Genomic_DNA"/>
</dbReference>
<reference evidence="2" key="1">
    <citation type="journal article" date="2011" name="Genome Res.">
        <title>Phylogeny-wide analysis of social amoeba genomes highlights ancient origins for complex intercellular communication.</title>
        <authorList>
            <person name="Heidel A.J."/>
            <person name="Lawal H.M."/>
            <person name="Felder M."/>
            <person name="Schilde C."/>
            <person name="Helps N.R."/>
            <person name="Tunggal B."/>
            <person name="Rivero F."/>
            <person name="John U."/>
            <person name="Schleicher M."/>
            <person name="Eichinger L."/>
            <person name="Platzer M."/>
            <person name="Noegel A.A."/>
            <person name="Schaap P."/>
            <person name="Gloeckner G."/>
        </authorList>
    </citation>
    <scope>NUCLEOTIDE SEQUENCE [LARGE SCALE GENOMIC DNA]</scope>
    <source>
        <strain evidence="2">SH3</strain>
    </source>
</reference>
<dbReference type="PANTHER" id="PTHR16148">
    <property type="entry name" value="NF-KAPPA-B-REPRESSING FACTOR-RELATED"/>
    <property type="match status" value="1"/>
</dbReference>
<name>F4PKA5_CACFS</name>
<keyword evidence="2" id="KW-1185">Reference proteome</keyword>
<proteinExistence type="predicted"/>
<dbReference type="KEGG" id="dfa:DFA_06167"/>